<evidence type="ECO:0000313" key="11">
    <source>
        <dbReference type="ZFIN" id="ZDB-GENE-170303-1"/>
    </source>
</evidence>
<dbReference type="Proteomes" id="UP000000437">
    <property type="component" value="Chromosome 19"/>
</dbReference>
<dbReference type="EMBL" id="CABZ01065103">
    <property type="status" value="NOT_ANNOTATED_CDS"/>
    <property type="molecule type" value="Genomic_DNA"/>
</dbReference>
<accession>A0A8M1NUW5</accession>
<reference evidence="8 9" key="1">
    <citation type="journal article" date="2013" name="Nature">
        <title>The zebrafish reference genome sequence and its relationship to the human genome.</title>
        <authorList>
            <consortium name="Genome Reference Consortium Zebrafish"/>
            <person name="Howe K."/>
            <person name="Clark M.D."/>
            <person name="Torroja C.F."/>
            <person name="Torrance J."/>
            <person name="Berthelot C."/>
            <person name="Muffato M."/>
            <person name="Collins J.E."/>
            <person name="Humphray S."/>
            <person name="McLaren K."/>
            <person name="Matthews L."/>
            <person name="McLaren S."/>
            <person name="Sealy I."/>
            <person name="Caccamo M."/>
            <person name="Churcher C."/>
            <person name="Scott C."/>
            <person name="Barrett J.C."/>
            <person name="Koch R."/>
            <person name="Rauch G.J."/>
            <person name="White S."/>
            <person name="Chow W."/>
            <person name="Kilian B."/>
            <person name="Quintais L.T."/>
            <person name="Guerra-Assuncao J.A."/>
            <person name="Zhou Y."/>
            <person name="Gu Y."/>
            <person name="Yen J."/>
            <person name="Vogel J.H."/>
            <person name="Eyre T."/>
            <person name="Redmond S."/>
            <person name="Banerjee R."/>
            <person name="Chi J."/>
            <person name="Fu B."/>
            <person name="Langley E."/>
            <person name="Maguire S.F."/>
            <person name="Laird G.K."/>
            <person name="Lloyd D."/>
            <person name="Kenyon E."/>
            <person name="Donaldson S."/>
            <person name="Sehra H."/>
            <person name="Almeida-King J."/>
            <person name="Loveland J."/>
            <person name="Trevanion S."/>
            <person name="Jones M."/>
            <person name="Quail M."/>
            <person name="Willey D."/>
            <person name="Hunt A."/>
            <person name="Burton J."/>
            <person name="Sims S."/>
            <person name="McLay K."/>
            <person name="Plumb B."/>
            <person name="Davis J."/>
            <person name="Clee C."/>
            <person name="Oliver K."/>
            <person name="Clark R."/>
            <person name="Riddle C."/>
            <person name="Elliot D."/>
            <person name="Eliott D."/>
            <person name="Threadgold G."/>
            <person name="Harden G."/>
            <person name="Ware D."/>
            <person name="Begum S."/>
            <person name="Mortimore B."/>
            <person name="Mortimer B."/>
            <person name="Kerry G."/>
            <person name="Heath P."/>
            <person name="Phillimore B."/>
            <person name="Tracey A."/>
            <person name="Corby N."/>
            <person name="Dunn M."/>
            <person name="Johnson C."/>
            <person name="Wood J."/>
            <person name="Clark S."/>
            <person name="Pelan S."/>
            <person name="Griffiths G."/>
            <person name="Smith M."/>
            <person name="Glithero R."/>
            <person name="Howden P."/>
            <person name="Barker N."/>
            <person name="Lloyd C."/>
            <person name="Stevens C."/>
            <person name="Harley J."/>
            <person name="Holt K."/>
            <person name="Panagiotidis G."/>
            <person name="Lovell J."/>
            <person name="Beasley H."/>
            <person name="Henderson C."/>
            <person name="Gordon D."/>
            <person name="Auger K."/>
            <person name="Wright D."/>
            <person name="Collins J."/>
            <person name="Raisen C."/>
            <person name="Dyer L."/>
            <person name="Leung K."/>
            <person name="Robertson L."/>
            <person name="Ambridge K."/>
            <person name="Leongamornlert D."/>
            <person name="McGuire S."/>
            <person name="Gilderthorp R."/>
            <person name="Griffiths C."/>
            <person name="Manthravadi D."/>
            <person name="Nichol S."/>
            <person name="Barker G."/>
            <person name="Whitehead S."/>
            <person name="Kay M."/>
            <person name="Brown J."/>
            <person name="Murnane C."/>
            <person name="Gray E."/>
            <person name="Humphries M."/>
            <person name="Sycamore N."/>
            <person name="Barker D."/>
            <person name="Saunders D."/>
            <person name="Wallis J."/>
            <person name="Babbage A."/>
            <person name="Hammond S."/>
            <person name="Mashreghi-Mohammadi M."/>
            <person name="Barr L."/>
            <person name="Martin S."/>
            <person name="Wray P."/>
            <person name="Ellington A."/>
            <person name="Matthews N."/>
            <person name="Ellwood M."/>
            <person name="Woodmansey R."/>
            <person name="Clark G."/>
            <person name="Cooper J."/>
            <person name="Cooper J."/>
            <person name="Tromans A."/>
            <person name="Grafham D."/>
            <person name="Skuce C."/>
            <person name="Pandian R."/>
            <person name="Andrews R."/>
            <person name="Harrison E."/>
            <person name="Kimberley A."/>
            <person name="Garnett J."/>
            <person name="Fosker N."/>
            <person name="Hall R."/>
            <person name="Garner P."/>
            <person name="Kelly D."/>
            <person name="Bird C."/>
            <person name="Palmer S."/>
            <person name="Gehring I."/>
            <person name="Berger A."/>
            <person name="Dooley C.M."/>
            <person name="Ersan-Urun Z."/>
            <person name="Eser C."/>
            <person name="Geiger H."/>
            <person name="Geisler M."/>
            <person name="Karotki L."/>
            <person name="Kirn A."/>
            <person name="Konantz J."/>
            <person name="Konantz M."/>
            <person name="Oberlander M."/>
            <person name="Rudolph-Geiger S."/>
            <person name="Teucke M."/>
            <person name="Lanz C."/>
            <person name="Raddatz G."/>
            <person name="Osoegawa K."/>
            <person name="Zhu B."/>
            <person name="Rapp A."/>
            <person name="Widaa S."/>
            <person name="Langford C."/>
            <person name="Yang F."/>
            <person name="Schuster S.C."/>
            <person name="Carter N.P."/>
            <person name="Harrow J."/>
            <person name="Ning Z."/>
            <person name="Herrero J."/>
            <person name="Searle S.M."/>
            <person name="Enright A."/>
            <person name="Geisler R."/>
            <person name="Plasterk R.H."/>
            <person name="Lee C."/>
            <person name="Westerfield M."/>
            <person name="de Jong P.J."/>
            <person name="Zon L.I."/>
            <person name="Postlethwait J.H."/>
            <person name="Nusslein-Volhard C."/>
            <person name="Hubbard T.J."/>
            <person name="Roest Crollius H."/>
            <person name="Rogers J."/>
            <person name="Stemple D.L."/>
        </authorList>
    </citation>
    <scope>NUCLEOTIDE SEQUENCE [LARGE SCALE GENOMIC DNA]</scope>
    <source>
        <strain evidence="8">Tuebingen</strain>
    </source>
</reference>
<dbReference type="OrthoDB" id="8733516at2759"/>
<dbReference type="STRING" id="7955.ENSDARP00000141390"/>
<feature type="transmembrane region" description="Helical" evidence="7">
    <location>
        <begin position="62"/>
        <end position="81"/>
    </location>
</feature>
<evidence type="ECO:0000256" key="2">
    <source>
        <dbReference type="ARBA" id="ARBA00010076"/>
    </source>
</evidence>
<evidence type="ECO:0000256" key="3">
    <source>
        <dbReference type="ARBA" id="ARBA00022448"/>
    </source>
</evidence>
<dbReference type="GO" id="GO:0012505">
    <property type="term" value="C:endomembrane system"/>
    <property type="evidence" value="ECO:0007669"/>
    <property type="project" value="UniProtKB-SubCell"/>
</dbReference>
<accession>A0A0G2L9C2</accession>
<feature type="transmembrane region" description="Helical" evidence="7">
    <location>
        <begin position="7"/>
        <end position="25"/>
    </location>
</feature>
<dbReference type="Ensembl" id="ENSDART00000168002.3">
    <property type="protein sequence ID" value="ENSDARP00000141390.1"/>
    <property type="gene ID" value="ENSDARG00000101785.3"/>
</dbReference>
<dbReference type="RefSeq" id="NP_001155999.1">
    <property type="nucleotide sequence ID" value="NM_001162527.4"/>
</dbReference>
<dbReference type="CTD" id="7805"/>
<dbReference type="OMA" id="KVYMLQV"/>
<gene>
    <name evidence="8 11" type="primary">laptm5</name>
    <name evidence="10" type="synonym">LOC100151049</name>
</gene>
<evidence type="ECO:0000256" key="6">
    <source>
        <dbReference type="ARBA" id="ARBA00023136"/>
    </source>
</evidence>
<evidence type="ECO:0000256" key="1">
    <source>
        <dbReference type="ARBA" id="ARBA00004127"/>
    </source>
</evidence>
<dbReference type="PANTHER" id="PTHR12479:SF2">
    <property type="entry name" value="LYSOSOMAL-ASSOCIATED TRANSMEMBRANE PROTEIN 5"/>
    <property type="match status" value="1"/>
</dbReference>
<dbReference type="PANTHER" id="PTHR12479">
    <property type="entry name" value="LYSOSOMAL-ASSOCIATED TRANSMEMBRANE PROTEIN"/>
    <property type="match status" value="1"/>
</dbReference>
<feature type="transmembrane region" description="Helical" evidence="7">
    <location>
        <begin position="88"/>
        <end position="109"/>
    </location>
</feature>
<reference evidence="8" key="2">
    <citation type="submission" date="2015-06" db="UniProtKB">
        <authorList>
            <consortium name="Ensembl"/>
        </authorList>
    </citation>
    <scope>IDENTIFICATION</scope>
    <source>
        <strain evidence="8">Tuebingen</strain>
    </source>
</reference>
<evidence type="ECO:0000256" key="4">
    <source>
        <dbReference type="ARBA" id="ARBA00022692"/>
    </source>
</evidence>
<evidence type="ECO:0000313" key="10">
    <source>
        <dbReference type="RefSeq" id="NP_001155999.1"/>
    </source>
</evidence>
<dbReference type="KEGG" id="dre:100151049"/>
<dbReference type="AlphaFoldDB" id="A0A0G2L9C2"/>
<dbReference type="GeneID" id="100151049"/>
<reference evidence="10" key="4">
    <citation type="submission" date="2025-04" db="UniProtKB">
        <authorList>
            <consortium name="RefSeq"/>
        </authorList>
    </citation>
    <scope>IDENTIFICATION</scope>
    <source>
        <strain evidence="10">Tuebingen</strain>
    </source>
</reference>
<keyword evidence="4 7" id="KW-0812">Transmembrane</keyword>
<protein>
    <submittedName>
        <fullName evidence="8">Lysosomal protein transmembrane 5</fullName>
    </submittedName>
    <submittedName>
        <fullName evidence="10">Mtp family protein</fullName>
    </submittedName>
</protein>
<dbReference type="AGR" id="ZFIN:ZDB-GENE-170303-1"/>
<proteinExistence type="inferred from homology"/>
<keyword evidence="6 7" id="KW-0472">Membrane</keyword>
<feature type="transmembrane region" description="Helical" evidence="7">
    <location>
        <begin position="141"/>
        <end position="163"/>
    </location>
</feature>
<dbReference type="Pfam" id="PF03821">
    <property type="entry name" value="Mtp"/>
    <property type="match status" value="1"/>
</dbReference>
<dbReference type="Bgee" id="ENSDARG00000101785">
    <property type="expression patterns" value="Expressed in granulocyte and 19 other cell types or tissues"/>
</dbReference>
<organism evidence="8">
    <name type="scientific">Danio rerio</name>
    <name type="common">Zebrafish</name>
    <name type="synonym">Brachydanio rerio</name>
    <dbReference type="NCBI Taxonomy" id="7955"/>
    <lineage>
        <taxon>Eukaryota</taxon>
        <taxon>Metazoa</taxon>
        <taxon>Chordata</taxon>
        <taxon>Craniata</taxon>
        <taxon>Vertebrata</taxon>
        <taxon>Euteleostomi</taxon>
        <taxon>Actinopterygii</taxon>
        <taxon>Neopterygii</taxon>
        <taxon>Teleostei</taxon>
        <taxon>Ostariophysi</taxon>
        <taxon>Cypriniformes</taxon>
        <taxon>Danionidae</taxon>
        <taxon>Danioninae</taxon>
        <taxon>Danio</taxon>
    </lineage>
</organism>
<keyword evidence="9" id="KW-1185">Reference proteome</keyword>
<keyword evidence="3" id="KW-0813">Transport</keyword>
<dbReference type="GeneTree" id="ENSGT00940000175786"/>
<sequence length="215" mass="24247">MSGGRTLCCHVSTATLVFAFYYLIVNTLKLVGMVLSVCKGKEAFPVPYSEYKAPRSQRIFDISTNILMLISMSIAAFLAFFSKRKGPMFVLPFVMMMFVELGMSFLSVFDGVWSLPGTPNYRDLLQAAKSQMGVPRLDEEFIGQLTMWYSVLFMTDVLLKVYALQVSMRYFYMLKAERTTAVNVDTGNTVTVKLPSYADALKMKAEDTPPTYQEP</sequence>
<dbReference type="InterPro" id="IPR051115">
    <property type="entry name" value="LAPTM_transporter"/>
</dbReference>
<evidence type="ECO:0000313" key="9">
    <source>
        <dbReference type="Proteomes" id="UP000000437"/>
    </source>
</evidence>
<dbReference type="InterPro" id="IPR004687">
    <property type="entry name" value="LAPTM4/5"/>
</dbReference>
<keyword evidence="5 7" id="KW-1133">Transmembrane helix</keyword>
<comment type="subcellular location">
    <subcellularLocation>
        <location evidence="1">Endomembrane system</location>
        <topology evidence="1">Multi-pass membrane protein</topology>
    </subcellularLocation>
</comment>
<dbReference type="EMBL" id="CU104788">
    <property type="status" value="NOT_ANNOTATED_CDS"/>
    <property type="molecule type" value="Genomic_DNA"/>
</dbReference>
<dbReference type="ZFIN" id="ZDB-GENE-170303-1">
    <property type="gene designation" value="laptm5"/>
</dbReference>
<evidence type="ECO:0000256" key="5">
    <source>
        <dbReference type="ARBA" id="ARBA00022989"/>
    </source>
</evidence>
<reference evidence="10" key="3">
    <citation type="journal article" date="2016" name="BMC Genomics">
        <title>Gene evolution and gene expression after whole genome duplication in fish: the PhyloFish database.</title>
        <authorList>
            <person name="Pasquier J."/>
            <person name="Cabau C."/>
            <person name="Nguyen T."/>
            <person name="Jouanno E."/>
            <person name="Severac D."/>
            <person name="Braasch I."/>
            <person name="Journot L."/>
            <person name="Pontarotti P."/>
            <person name="Klopp C."/>
            <person name="Postlethwait J.H."/>
            <person name="Guiguen Y."/>
            <person name="Bobe J."/>
        </authorList>
    </citation>
    <scope>NUCLEOTIDE SEQUENCE</scope>
    <source>
        <strain evidence="10">Tuebingen</strain>
    </source>
</reference>
<dbReference type="EMBL" id="CABZ01065102">
    <property type="status" value="NOT_ANNOTATED_CDS"/>
    <property type="molecule type" value="Genomic_DNA"/>
</dbReference>
<dbReference type="GO" id="GO:0005765">
    <property type="term" value="C:lysosomal membrane"/>
    <property type="evidence" value="ECO:0000318"/>
    <property type="project" value="GO_Central"/>
</dbReference>
<evidence type="ECO:0000256" key="7">
    <source>
        <dbReference type="SAM" id="Phobius"/>
    </source>
</evidence>
<name>A0A0G2L9C2_DANRE</name>
<comment type="similarity">
    <text evidence="2">Belongs to the LAPTM4/LAPTM5 transporter family.</text>
</comment>
<evidence type="ECO:0000313" key="8">
    <source>
        <dbReference type="Ensembl" id="ENSDARP00000141390"/>
    </source>
</evidence>